<dbReference type="Pfam" id="PF02569">
    <property type="entry name" value="Pantoate_ligase"/>
    <property type="match status" value="1"/>
</dbReference>
<organism evidence="6 7">
    <name type="scientific">Dichomitus squalens</name>
    <dbReference type="NCBI Taxonomy" id="114155"/>
    <lineage>
        <taxon>Eukaryota</taxon>
        <taxon>Fungi</taxon>
        <taxon>Dikarya</taxon>
        <taxon>Basidiomycota</taxon>
        <taxon>Agaricomycotina</taxon>
        <taxon>Agaricomycetes</taxon>
        <taxon>Polyporales</taxon>
        <taxon>Polyporaceae</taxon>
        <taxon>Dichomitus</taxon>
    </lineage>
</organism>
<protein>
    <recommendedName>
        <fullName evidence="1">Pantoate--beta-alanine ligase</fullName>
    </recommendedName>
    <alternativeName>
        <fullName evidence="5">Pantoate-activating enzyme</fullName>
    </alternativeName>
    <alternativeName>
        <fullName evidence="4">Pantothenate synthetase</fullName>
    </alternativeName>
</protein>
<dbReference type="GO" id="GO:0005524">
    <property type="term" value="F:ATP binding"/>
    <property type="evidence" value="ECO:0007669"/>
    <property type="project" value="UniProtKB-KW"/>
</dbReference>
<evidence type="ECO:0000256" key="1">
    <source>
        <dbReference type="ARBA" id="ARBA00015647"/>
    </source>
</evidence>
<dbReference type="PANTHER" id="PTHR21299">
    <property type="entry name" value="CYTIDYLATE KINASE/PANTOATE-BETA-ALANINE LIGASE"/>
    <property type="match status" value="1"/>
</dbReference>
<dbReference type="InterPro" id="IPR014729">
    <property type="entry name" value="Rossmann-like_a/b/a_fold"/>
</dbReference>
<sequence>MTTELPPSPIPLFPTVAPHREWRRKAFNEKKSVGFVALMGALHEGHLSLVHRSLAENNLAVMSIFVNPAQFAPYEDLATFPPYPPPRPRASHHDLLSEMYPSGITQSMAEQSGTFVDVKGYGHEIEGKTRLCGVVTVVIKLFNVIEPTHTYFGQKDI</sequence>
<dbReference type="GO" id="GO:0004592">
    <property type="term" value="F:pantoate-beta-alanine ligase activity"/>
    <property type="evidence" value="ECO:0007669"/>
    <property type="project" value="InterPro"/>
</dbReference>
<keyword evidence="3" id="KW-0067">ATP-binding</keyword>
<dbReference type="EMBL" id="ML145085">
    <property type="protein sequence ID" value="TBU65138.1"/>
    <property type="molecule type" value="Genomic_DNA"/>
</dbReference>
<evidence type="ECO:0000313" key="7">
    <source>
        <dbReference type="Proteomes" id="UP000292082"/>
    </source>
</evidence>
<reference evidence="6 7" key="1">
    <citation type="submission" date="2019-01" db="EMBL/GenBank/DDBJ databases">
        <title>Draft genome sequences of three monokaryotic isolates of the white-rot basidiomycete fungus Dichomitus squalens.</title>
        <authorList>
            <consortium name="DOE Joint Genome Institute"/>
            <person name="Lopez S.C."/>
            <person name="Andreopoulos B."/>
            <person name="Pangilinan J."/>
            <person name="Lipzen A."/>
            <person name="Riley R."/>
            <person name="Ahrendt S."/>
            <person name="Ng V."/>
            <person name="Barry K."/>
            <person name="Daum C."/>
            <person name="Grigoriev I.V."/>
            <person name="Hilden K.S."/>
            <person name="Makela M.R."/>
            <person name="de Vries R.P."/>
        </authorList>
    </citation>
    <scope>NUCLEOTIDE SEQUENCE [LARGE SCALE GENOMIC DNA]</scope>
    <source>
        <strain evidence="6 7">CBS 464.89</strain>
    </source>
</reference>
<keyword evidence="7" id="KW-1185">Reference proteome</keyword>
<evidence type="ECO:0000313" key="6">
    <source>
        <dbReference type="EMBL" id="TBU65138.1"/>
    </source>
</evidence>
<dbReference type="Gene3D" id="3.40.50.620">
    <property type="entry name" value="HUPs"/>
    <property type="match status" value="2"/>
</dbReference>
<dbReference type="PANTHER" id="PTHR21299:SF1">
    <property type="entry name" value="PANTOATE--BETA-ALANINE LIGASE"/>
    <property type="match status" value="1"/>
</dbReference>
<dbReference type="AlphaFoldDB" id="A0A4V2K9U0"/>
<name>A0A4V2K9U0_9APHY</name>
<evidence type="ECO:0000256" key="4">
    <source>
        <dbReference type="ARBA" id="ARBA00029902"/>
    </source>
</evidence>
<dbReference type="GO" id="GO:0015940">
    <property type="term" value="P:pantothenate biosynthetic process"/>
    <property type="evidence" value="ECO:0007669"/>
    <property type="project" value="InterPro"/>
</dbReference>
<proteinExistence type="predicted"/>
<evidence type="ECO:0000256" key="2">
    <source>
        <dbReference type="ARBA" id="ARBA00022741"/>
    </source>
</evidence>
<evidence type="ECO:0000256" key="5">
    <source>
        <dbReference type="ARBA" id="ARBA00032806"/>
    </source>
</evidence>
<dbReference type="SUPFAM" id="SSF52374">
    <property type="entry name" value="Nucleotidylyl transferase"/>
    <property type="match status" value="1"/>
</dbReference>
<dbReference type="Proteomes" id="UP000292082">
    <property type="component" value="Unassembled WGS sequence"/>
</dbReference>
<dbReference type="STRING" id="114155.A0A4V2K9U0"/>
<dbReference type="InterPro" id="IPR003721">
    <property type="entry name" value="Pantoate_ligase"/>
</dbReference>
<accession>A0A4V2K9U0</accession>
<evidence type="ECO:0000256" key="3">
    <source>
        <dbReference type="ARBA" id="ARBA00022840"/>
    </source>
</evidence>
<gene>
    <name evidence="6" type="ORF">BD310DRAFT_972604</name>
</gene>
<keyword evidence="2" id="KW-0547">Nucleotide-binding</keyword>